<dbReference type="Pfam" id="PF07519">
    <property type="entry name" value="Tannase"/>
    <property type="match status" value="1"/>
</dbReference>
<dbReference type="GO" id="GO:0016787">
    <property type="term" value="F:hydrolase activity"/>
    <property type="evidence" value="ECO:0007669"/>
    <property type="project" value="UniProtKB-KW"/>
</dbReference>
<comment type="similarity">
    <text evidence="1">Belongs to the tannase family.</text>
</comment>
<organism evidence="9 10">
    <name type="scientific">Kribbella lupini</name>
    <dbReference type="NCBI Taxonomy" id="291602"/>
    <lineage>
        <taxon>Bacteria</taxon>
        <taxon>Bacillati</taxon>
        <taxon>Actinomycetota</taxon>
        <taxon>Actinomycetes</taxon>
        <taxon>Propionibacteriales</taxon>
        <taxon>Kribbellaceae</taxon>
        <taxon>Kribbella</taxon>
    </lineage>
</organism>
<keyword evidence="4 8" id="KW-0732">Signal</keyword>
<keyword evidence="6" id="KW-0106">Calcium</keyword>
<evidence type="ECO:0000313" key="10">
    <source>
        <dbReference type="Proteomes" id="UP001500363"/>
    </source>
</evidence>
<keyword evidence="5 9" id="KW-0378">Hydrolase</keyword>
<proteinExistence type="inferred from homology"/>
<dbReference type="InterPro" id="IPR029058">
    <property type="entry name" value="AB_hydrolase_fold"/>
</dbReference>
<keyword evidence="3" id="KW-0479">Metal-binding</keyword>
<sequence>MILAAGVVPVSVLVPASSAAPAAPEAATCAPVQVQAPAGARIESVVAVDRPGGTVTFPSNPPFPTTPPVEGVPAYCEITVTLTHGSDHVKVTNLLPKEGWNQRFQALGGSAYAAGDVIGDASVKAVKAGYAAATTDAGVGPSPIDPAWALTSTGAIDQTLLKNFASRSPHELAVVGKAVTKAYYGRAAGYAYWNGCSTGGRQGYSEAQRYPDDFDGILAASAAINWDRWAPSAVWPAVVVNQEQHAPTSCELEAFNAAAIKACDTKDGVRDGVIAEPAKCGWAPESLIGQKVECYGEQVTVTASDARIVRRIWEGPKGLWYGLTRGTTFAGLLPTDPAHPAAPVGSPFVVGDAWVKYFLKQNPAFDTKTVRYADFVKLFLQSELRYNDVIGTDDPDLSAYRKSGGKLLAWHGLDDQLIPAQGSVDYRKRVERTVGGNVDSFYRLFLASGAVHCGPGAGPAPTDPLASLVTWVEQGKAPNTLPAATADGSTVRELCVYPKLPRYVGHGDPKVAESYRCA</sequence>
<keyword evidence="7" id="KW-1015">Disulfide bond</keyword>
<evidence type="ECO:0000256" key="4">
    <source>
        <dbReference type="ARBA" id="ARBA00022729"/>
    </source>
</evidence>
<evidence type="ECO:0000256" key="5">
    <source>
        <dbReference type="ARBA" id="ARBA00022801"/>
    </source>
</evidence>
<feature type="signal peptide" evidence="8">
    <location>
        <begin position="1"/>
        <end position="22"/>
    </location>
</feature>
<evidence type="ECO:0000256" key="2">
    <source>
        <dbReference type="ARBA" id="ARBA00022487"/>
    </source>
</evidence>
<dbReference type="Proteomes" id="UP001500363">
    <property type="component" value="Unassembled WGS sequence"/>
</dbReference>
<keyword evidence="2" id="KW-0719">Serine esterase</keyword>
<evidence type="ECO:0000256" key="6">
    <source>
        <dbReference type="ARBA" id="ARBA00022837"/>
    </source>
</evidence>
<evidence type="ECO:0000313" key="9">
    <source>
        <dbReference type="EMBL" id="GAA1557955.1"/>
    </source>
</evidence>
<name>A0ABN2CHS3_9ACTN</name>
<comment type="caution">
    <text evidence="9">The sequence shown here is derived from an EMBL/GenBank/DDBJ whole genome shotgun (WGS) entry which is preliminary data.</text>
</comment>
<dbReference type="PANTHER" id="PTHR33938:SF8">
    <property type="entry name" value="CARBOXYLIC ESTER HYDROLASE"/>
    <property type="match status" value="1"/>
</dbReference>
<evidence type="ECO:0000256" key="7">
    <source>
        <dbReference type="ARBA" id="ARBA00023157"/>
    </source>
</evidence>
<accession>A0ABN2CHS3</accession>
<gene>
    <name evidence="9" type="ORF">GCM10009741_73500</name>
</gene>
<evidence type="ECO:0000256" key="3">
    <source>
        <dbReference type="ARBA" id="ARBA00022723"/>
    </source>
</evidence>
<dbReference type="SUPFAM" id="SSF53474">
    <property type="entry name" value="alpha/beta-Hydrolases"/>
    <property type="match status" value="1"/>
</dbReference>
<evidence type="ECO:0000256" key="8">
    <source>
        <dbReference type="SAM" id="SignalP"/>
    </source>
</evidence>
<dbReference type="InterPro" id="IPR011118">
    <property type="entry name" value="Tannase/feruloyl_esterase"/>
</dbReference>
<evidence type="ECO:0000256" key="1">
    <source>
        <dbReference type="ARBA" id="ARBA00006249"/>
    </source>
</evidence>
<reference evidence="9 10" key="1">
    <citation type="journal article" date="2019" name="Int. J. Syst. Evol. Microbiol.">
        <title>The Global Catalogue of Microorganisms (GCM) 10K type strain sequencing project: providing services to taxonomists for standard genome sequencing and annotation.</title>
        <authorList>
            <consortium name="The Broad Institute Genomics Platform"/>
            <consortium name="The Broad Institute Genome Sequencing Center for Infectious Disease"/>
            <person name="Wu L."/>
            <person name="Ma J."/>
        </authorList>
    </citation>
    <scope>NUCLEOTIDE SEQUENCE [LARGE SCALE GENOMIC DNA]</scope>
    <source>
        <strain evidence="9 10">JCM 14303</strain>
    </source>
</reference>
<feature type="chain" id="PRO_5046411703" evidence="8">
    <location>
        <begin position="23"/>
        <end position="518"/>
    </location>
</feature>
<dbReference type="EMBL" id="BAAANC010000004">
    <property type="protein sequence ID" value="GAA1557955.1"/>
    <property type="molecule type" value="Genomic_DNA"/>
</dbReference>
<keyword evidence="10" id="KW-1185">Reference proteome</keyword>
<dbReference type="PANTHER" id="PTHR33938">
    <property type="entry name" value="FERULOYL ESTERASE B-RELATED"/>
    <property type="match status" value="1"/>
</dbReference>
<protein>
    <submittedName>
        <fullName evidence="9">Tannase/feruloyl esterase family alpha/beta hydrolase</fullName>
    </submittedName>
</protein>